<protein>
    <recommendedName>
        <fullName evidence="15">Protein krueppel</fullName>
    </recommendedName>
</protein>
<organism evidence="13 14">
    <name type="scientific">Aphis glycines</name>
    <name type="common">Soybean aphid</name>
    <dbReference type="NCBI Taxonomy" id="307491"/>
    <lineage>
        <taxon>Eukaryota</taxon>
        <taxon>Metazoa</taxon>
        <taxon>Ecdysozoa</taxon>
        <taxon>Arthropoda</taxon>
        <taxon>Hexapoda</taxon>
        <taxon>Insecta</taxon>
        <taxon>Pterygota</taxon>
        <taxon>Neoptera</taxon>
        <taxon>Paraneoptera</taxon>
        <taxon>Hemiptera</taxon>
        <taxon>Sternorrhyncha</taxon>
        <taxon>Aphidomorpha</taxon>
        <taxon>Aphidoidea</taxon>
        <taxon>Aphididae</taxon>
        <taxon>Aphidini</taxon>
        <taxon>Aphis</taxon>
        <taxon>Aphis</taxon>
    </lineage>
</organism>
<evidence type="ECO:0000256" key="9">
    <source>
        <dbReference type="PROSITE-ProRule" id="PRU01263"/>
    </source>
</evidence>
<feature type="domain" description="C2H2-type" evidence="11">
    <location>
        <begin position="244"/>
        <end position="271"/>
    </location>
</feature>
<dbReference type="EMBL" id="VYZN01000037">
    <property type="protein sequence ID" value="KAE9533096.1"/>
    <property type="molecule type" value="Genomic_DNA"/>
</dbReference>
<dbReference type="Pfam" id="PF12874">
    <property type="entry name" value="zf-met"/>
    <property type="match status" value="1"/>
</dbReference>
<evidence type="ECO:0000256" key="6">
    <source>
        <dbReference type="ARBA" id="ARBA00023125"/>
    </source>
</evidence>
<feature type="compositionally biased region" description="Basic residues" evidence="10">
    <location>
        <begin position="192"/>
        <end position="212"/>
    </location>
</feature>
<feature type="domain" description="C2H2-type" evidence="11">
    <location>
        <begin position="301"/>
        <end position="328"/>
    </location>
</feature>
<evidence type="ECO:0000256" key="5">
    <source>
        <dbReference type="ARBA" id="ARBA00022833"/>
    </source>
</evidence>
<feature type="binding site" evidence="9">
    <location>
        <position position="102"/>
    </location>
    <ligand>
        <name>Zn(2+)</name>
        <dbReference type="ChEBI" id="CHEBI:29105"/>
    </ligand>
</feature>
<dbReference type="Pfam" id="PF00096">
    <property type="entry name" value="zf-C2H2"/>
    <property type="match status" value="5"/>
</dbReference>
<evidence type="ECO:0000256" key="2">
    <source>
        <dbReference type="ARBA" id="ARBA00022723"/>
    </source>
</evidence>
<keyword evidence="3" id="KW-0677">Repeat</keyword>
<gene>
    <name evidence="13" type="ORF">AGLY_009524</name>
</gene>
<evidence type="ECO:0000259" key="11">
    <source>
        <dbReference type="PROSITE" id="PS50157"/>
    </source>
</evidence>
<dbReference type="InterPro" id="IPR013087">
    <property type="entry name" value="Znf_C2H2_type"/>
</dbReference>
<evidence type="ECO:0000256" key="4">
    <source>
        <dbReference type="ARBA" id="ARBA00022771"/>
    </source>
</evidence>
<evidence type="ECO:0000256" key="1">
    <source>
        <dbReference type="ARBA" id="ARBA00004123"/>
    </source>
</evidence>
<dbReference type="PROSITE" id="PS00028">
    <property type="entry name" value="ZINC_FINGER_C2H2_1"/>
    <property type="match status" value="7"/>
</dbReference>
<name>A0A6G0THP8_APHGL</name>
<dbReference type="GO" id="GO:0008270">
    <property type="term" value="F:zinc ion binding"/>
    <property type="evidence" value="ECO:0007669"/>
    <property type="project" value="UniProtKB-UniRule"/>
</dbReference>
<proteinExistence type="predicted"/>
<feature type="binding site" evidence="9">
    <location>
        <position position="148"/>
    </location>
    <ligand>
        <name>Zn(2+)</name>
        <dbReference type="ChEBI" id="CHEBI:29105"/>
    </ligand>
</feature>
<keyword evidence="5 9" id="KW-0862">Zinc</keyword>
<evidence type="ECO:0008006" key="15">
    <source>
        <dbReference type="Google" id="ProtNLM"/>
    </source>
</evidence>
<evidence type="ECO:0000313" key="14">
    <source>
        <dbReference type="Proteomes" id="UP000475862"/>
    </source>
</evidence>
<reference evidence="13 14" key="1">
    <citation type="submission" date="2019-08" db="EMBL/GenBank/DDBJ databases">
        <title>The genome of the soybean aphid Biotype 1, its phylome, world population structure and adaptation to the North American continent.</title>
        <authorList>
            <person name="Giordano R."/>
            <person name="Donthu R.K."/>
            <person name="Hernandez A.G."/>
            <person name="Wright C.L."/>
            <person name="Zimin A.V."/>
        </authorList>
    </citation>
    <scope>NUCLEOTIDE SEQUENCE [LARGE SCALE GENOMIC DNA]</scope>
    <source>
        <tissue evidence="13">Whole aphids</tissue>
    </source>
</reference>
<keyword evidence="6" id="KW-0238">DNA-binding</keyword>
<dbReference type="InterPro" id="IPR012934">
    <property type="entry name" value="Znf_AD"/>
</dbReference>
<dbReference type="Gene3D" id="3.40.1800.20">
    <property type="match status" value="1"/>
</dbReference>
<feature type="domain" description="C2H2-type" evidence="11">
    <location>
        <begin position="386"/>
        <end position="413"/>
    </location>
</feature>
<dbReference type="PANTHER" id="PTHR23234">
    <property type="entry name" value="ZNF44 PROTEIN"/>
    <property type="match status" value="1"/>
</dbReference>
<feature type="region of interest" description="Disordered" evidence="10">
    <location>
        <begin position="180"/>
        <end position="239"/>
    </location>
</feature>
<dbReference type="GO" id="GO:0005634">
    <property type="term" value="C:nucleus"/>
    <property type="evidence" value="ECO:0007669"/>
    <property type="project" value="UniProtKB-SubCell"/>
</dbReference>
<comment type="subcellular location">
    <subcellularLocation>
        <location evidence="1">Nucleus</location>
    </subcellularLocation>
</comment>
<dbReference type="GO" id="GO:0003677">
    <property type="term" value="F:DNA binding"/>
    <property type="evidence" value="ECO:0007669"/>
    <property type="project" value="UniProtKB-KW"/>
</dbReference>
<dbReference type="InterPro" id="IPR050758">
    <property type="entry name" value="Znf_C2H2-type"/>
</dbReference>
<dbReference type="Pfam" id="PF07776">
    <property type="entry name" value="zf-AD"/>
    <property type="match status" value="1"/>
</dbReference>
<dbReference type="GO" id="GO:0010468">
    <property type="term" value="P:regulation of gene expression"/>
    <property type="evidence" value="ECO:0007669"/>
    <property type="project" value="UniProtKB-ARBA"/>
</dbReference>
<feature type="domain" description="C2H2-type" evidence="11">
    <location>
        <begin position="273"/>
        <end position="300"/>
    </location>
</feature>
<dbReference type="SMART" id="SM00355">
    <property type="entry name" value="ZnF_C2H2"/>
    <property type="match status" value="8"/>
</dbReference>
<feature type="domain" description="C2H2-type" evidence="11">
    <location>
        <begin position="329"/>
        <end position="352"/>
    </location>
</feature>
<dbReference type="FunFam" id="3.30.160.60:FF:000295">
    <property type="entry name" value="zinc finger protein 19"/>
    <property type="match status" value="1"/>
</dbReference>
<sequence length="504" mass="58130">MKIIGWRTHENVIATITFRLVSESITRPRPKIRSGLQDTTENSLSYGKRRYCFKLKNFKNAKYTEKKGVFGQNKCLSSCSFVFNYRCLRFIVIVAMDLSGFCRYCLTEDDAKTPIVEDPDGLAEKINMCLPNKFSEEDPFPKMICNGCHRKLLETYNFFMCIQETENHFRGILDQMNQPQSDCDVETPTVRRPSKRKSGPCKRLPVKSPKKTTHAENAEKNEDQNKSGDEPSESLTEKQDKPLHVCEICDRTFQNLLAFNTHVLNHNNEPPTISCESCGYTTQHRSSMYRHQKRHLKQSKYTCSECNKNFITESSLNEHKNKHTGDKPFKCESCKKSFSLSRYLATHMRLIHGDTVSYVCTQCGRKFDDRSSLALHRRTHKRAMSCLCDICGKELSSREHLKLHKRLHTGEKPNVCSFCGKGFAKQCTLVLHLRTHTGEKPYQCDQCGKTFSQRSSYVIHYRKHTGARPYVCTCGNGFVCRAMLTAHEKTCAFVFPINMYQSMY</sequence>
<dbReference type="FunFam" id="3.30.160.60:FF:000902">
    <property type="entry name" value="Zinc finger protein 445"/>
    <property type="match status" value="1"/>
</dbReference>
<feature type="binding site" evidence="9">
    <location>
        <position position="105"/>
    </location>
    <ligand>
        <name>Zn(2+)</name>
        <dbReference type="ChEBI" id="CHEBI:29105"/>
    </ligand>
</feature>
<comment type="caution">
    <text evidence="13">The sequence shown here is derived from an EMBL/GenBank/DDBJ whole genome shotgun (WGS) entry which is preliminary data.</text>
</comment>
<feature type="domain" description="C2H2-type" evidence="11">
    <location>
        <begin position="414"/>
        <end position="441"/>
    </location>
</feature>
<feature type="binding site" evidence="9">
    <location>
        <position position="145"/>
    </location>
    <ligand>
        <name>Zn(2+)</name>
        <dbReference type="ChEBI" id="CHEBI:29105"/>
    </ligand>
</feature>
<dbReference type="Proteomes" id="UP000475862">
    <property type="component" value="Unassembled WGS sequence"/>
</dbReference>
<dbReference type="Gene3D" id="3.30.160.60">
    <property type="entry name" value="Classic Zinc Finger"/>
    <property type="match status" value="7"/>
</dbReference>
<dbReference type="AlphaFoldDB" id="A0A6G0THP8"/>
<keyword evidence="7" id="KW-0539">Nucleus</keyword>
<keyword evidence="4 8" id="KW-0863">Zinc-finger</keyword>
<dbReference type="InterPro" id="IPR036236">
    <property type="entry name" value="Znf_C2H2_sf"/>
</dbReference>
<dbReference type="PROSITE" id="PS51915">
    <property type="entry name" value="ZAD"/>
    <property type="match status" value="1"/>
</dbReference>
<feature type="domain" description="C2H2-type" evidence="11">
    <location>
        <begin position="358"/>
        <end position="385"/>
    </location>
</feature>
<keyword evidence="2 9" id="KW-0479">Metal-binding</keyword>
<dbReference type="OrthoDB" id="6077919at2759"/>
<evidence type="ECO:0000313" key="13">
    <source>
        <dbReference type="EMBL" id="KAE9533096.1"/>
    </source>
</evidence>
<evidence type="ECO:0000256" key="8">
    <source>
        <dbReference type="PROSITE-ProRule" id="PRU00042"/>
    </source>
</evidence>
<keyword evidence="14" id="KW-1185">Reference proteome</keyword>
<dbReference type="PROSITE" id="PS50157">
    <property type="entry name" value="ZINC_FINGER_C2H2_2"/>
    <property type="match status" value="8"/>
</dbReference>
<dbReference type="PANTHER" id="PTHR23234:SF10">
    <property type="entry name" value="RIKEN CDNA 6720489N17 GENE-RELATED"/>
    <property type="match status" value="1"/>
</dbReference>
<evidence type="ECO:0000256" key="7">
    <source>
        <dbReference type="ARBA" id="ARBA00023242"/>
    </source>
</evidence>
<dbReference type="SMART" id="SM00868">
    <property type="entry name" value="zf-AD"/>
    <property type="match status" value="1"/>
</dbReference>
<evidence type="ECO:0000259" key="12">
    <source>
        <dbReference type="PROSITE" id="PS51915"/>
    </source>
</evidence>
<evidence type="ECO:0000256" key="3">
    <source>
        <dbReference type="ARBA" id="ARBA00022737"/>
    </source>
</evidence>
<dbReference type="SUPFAM" id="SSF57716">
    <property type="entry name" value="Glucocorticoid receptor-like (DNA-binding domain)"/>
    <property type="match status" value="1"/>
</dbReference>
<dbReference type="FunFam" id="3.30.160.60:FF:000446">
    <property type="entry name" value="Zinc finger protein"/>
    <property type="match status" value="1"/>
</dbReference>
<feature type="domain" description="C2H2-type" evidence="11">
    <location>
        <begin position="442"/>
        <end position="469"/>
    </location>
</feature>
<dbReference type="FunFam" id="3.30.160.60:FF:000624">
    <property type="entry name" value="zinc finger protein 697"/>
    <property type="match status" value="1"/>
</dbReference>
<accession>A0A6G0THP8</accession>
<dbReference type="SUPFAM" id="SSF57667">
    <property type="entry name" value="beta-beta-alpha zinc fingers"/>
    <property type="match status" value="4"/>
</dbReference>
<evidence type="ECO:0000256" key="10">
    <source>
        <dbReference type="SAM" id="MobiDB-lite"/>
    </source>
</evidence>
<feature type="compositionally biased region" description="Basic and acidic residues" evidence="10">
    <location>
        <begin position="213"/>
        <end position="239"/>
    </location>
</feature>
<feature type="domain" description="ZAD" evidence="12">
    <location>
        <begin position="100"/>
        <end position="172"/>
    </location>
</feature>